<comment type="caution">
    <text evidence="2">The sequence shown here is derived from an EMBL/GenBank/DDBJ whole genome shotgun (WGS) entry which is preliminary data.</text>
</comment>
<feature type="transmembrane region" description="Helical" evidence="1">
    <location>
        <begin position="88"/>
        <end position="117"/>
    </location>
</feature>
<sequence length="123" mass="13176">MASLATGAPASHSIGALRRPCAEAHSPRRAFITPNRHILLSHLNLRLKTEVGVHVKKNRFSPIFASNNSPSNGSDDTKTSDAAPGPPLLTILAGVLVFLFIFWTIGSVVTWLVGLIVHPPPLK</sequence>
<dbReference type="AlphaFoldDB" id="A0ABD3C5K5"/>
<keyword evidence="1" id="KW-0472">Membrane</keyword>
<evidence type="ECO:0000313" key="3">
    <source>
        <dbReference type="Proteomes" id="UP001632038"/>
    </source>
</evidence>
<accession>A0ABD3C5K5</accession>
<dbReference type="EMBL" id="JAVIJP010000053">
    <property type="protein sequence ID" value="KAL3624579.1"/>
    <property type="molecule type" value="Genomic_DNA"/>
</dbReference>
<evidence type="ECO:0000256" key="1">
    <source>
        <dbReference type="SAM" id="Phobius"/>
    </source>
</evidence>
<protein>
    <submittedName>
        <fullName evidence="2">Uncharacterized protein</fullName>
    </submittedName>
</protein>
<keyword evidence="1" id="KW-1133">Transmembrane helix</keyword>
<evidence type="ECO:0000313" key="2">
    <source>
        <dbReference type="EMBL" id="KAL3624579.1"/>
    </source>
</evidence>
<organism evidence="2 3">
    <name type="scientific">Castilleja foliolosa</name>
    <dbReference type="NCBI Taxonomy" id="1961234"/>
    <lineage>
        <taxon>Eukaryota</taxon>
        <taxon>Viridiplantae</taxon>
        <taxon>Streptophyta</taxon>
        <taxon>Embryophyta</taxon>
        <taxon>Tracheophyta</taxon>
        <taxon>Spermatophyta</taxon>
        <taxon>Magnoliopsida</taxon>
        <taxon>eudicotyledons</taxon>
        <taxon>Gunneridae</taxon>
        <taxon>Pentapetalae</taxon>
        <taxon>asterids</taxon>
        <taxon>lamiids</taxon>
        <taxon>Lamiales</taxon>
        <taxon>Orobanchaceae</taxon>
        <taxon>Pedicularideae</taxon>
        <taxon>Castillejinae</taxon>
        <taxon>Castilleja</taxon>
    </lineage>
</organism>
<gene>
    <name evidence="2" type="ORF">CASFOL_031247</name>
</gene>
<reference evidence="3" key="1">
    <citation type="journal article" date="2024" name="IScience">
        <title>Strigolactones Initiate the Formation of Haustorium-like Structures in Castilleja.</title>
        <authorList>
            <person name="Buerger M."/>
            <person name="Peterson D."/>
            <person name="Chory J."/>
        </authorList>
    </citation>
    <scope>NUCLEOTIDE SEQUENCE [LARGE SCALE GENOMIC DNA]</scope>
</reference>
<keyword evidence="3" id="KW-1185">Reference proteome</keyword>
<keyword evidence="1" id="KW-0812">Transmembrane</keyword>
<dbReference type="Proteomes" id="UP001632038">
    <property type="component" value="Unassembled WGS sequence"/>
</dbReference>
<proteinExistence type="predicted"/>
<name>A0ABD3C5K5_9LAMI</name>